<keyword evidence="5" id="KW-0949">S-adenosyl-L-methionine</keyword>
<evidence type="ECO:0000256" key="1">
    <source>
        <dbReference type="ARBA" id="ARBA00001933"/>
    </source>
</evidence>
<dbReference type="Gene3D" id="3.20.20.70">
    <property type="entry name" value="Aldolase class I"/>
    <property type="match status" value="1"/>
</dbReference>
<evidence type="ECO:0000259" key="13">
    <source>
        <dbReference type="PROSITE" id="PS51918"/>
    </source>
</evidence>
<keyword evidence="6 11" id="KW-0479">Metal-binding</keyword>
<dbReference type="NCBIfam" id="TIGR00238">
    <property type="entry name" value="KamA family radical SAM protein"/>
    <property type="match status" value="1"/>
</dbReference>
<feature type="binding site" evidence="11">
    <location>
        <position position="114"/>
    </location>
    <ligand>
        <name>[4Fe-4S] cluster</name>
        <dbReference type="ChEBI" id="CHEBI:49883"/>
        <note>4Fe-4S-S-AdoMet</note>
    </ligand>
</feature>
<feature type="binding site" evidence="11">
    <location>
        <position position="110"/>
    </location>
    <ligand>
        <name>[4Fe-4S] cluster</name>
        <dbReference type="ChEBI" id="CHEBI:49883"/>
        <note>4Fe-4S-S-AdoMet</note>
    </ligand>
</feature>
<dbReference type="GO" id="GO:0051539">
    <property type="term" value="F:4 iron, 4 sulfur cluster binding"/>
    <property type="evidence" value="ECO:0007669"/>
    <property type="project" value="UniProtKB-KW"/>
</dbReference>
<dbReference type="PANTHER" id="PTHR30538">
    <property type="entry name" value="LYSINE 2,3-AMINOMUTASE-RELATED"/>
    <property type="match status" value="1"/>
</dbReference>
<dbReference type="SFLD" id="SFLDG01070">
    <property type="entry name" value="PLP-dependent"/>
    <property type="match status" value="1"/>
</dbReference>
<keyword evidence="8" id="KW-0408">Iron</keyword>
<dbReference type="Proteomes" id="UP000318709">
    <property type="component" value="Chromosome"/>
</dbReference>
<dbReference type="PIRSF" id="PIRSF004911">
    <property type="entry name" value="DUF160"/>
    <property type="match status" value="1"/>
</dbReference>
<dbReference type="RefSeq" id="WP_141442707.1">
    <property type="nucleotide sequence ID" value="NZ_CP038231.1"/>
</dbReference>
<dbReference type="CDD" id="cd01335">
    <property type="entry name" value="Radical_SAM"/>
    <property type="match status" value="1"/>
</dbReference>
<dbReference type="InterPro" id="IPR022447">
    <property type="entry name" value="Lys_aminomutase-rel"/>
</dbReference>
<dbReference type="InterPro" id="IPR058240">
    <property type="entry name" value="rSAM_sf"/>
</dbReference>
<protein>
    <submittedName>
        <fullName evidence="14">Lysine-2,3-aminomutase-like protein</fullName>
    </submittedName>
</protein>
<dbReference type="InterPro" id="IPR003739">
    <property type="entry name" value="Lys_aminomutase/Glu_NH3_mut"/>
</dbReference>
<evidence type="ECO:0000256" key="11">
    <source>
        <dbReference type="PIRSR" id="PIRSR004911-1"/>
    </source>
</evidence>
<gene>
    <name evidence="14" type="ORF">E3E12_01345</name>
</gene>
<evidence type="ECO:0000313" key="15">
    <source>
        <dbReference type="Proteomes" id="UP000318709"/>
    </source>
</evidence>
<keyword evidence="10" id="KW-0413">Isomerase</keyword>
<dbReference type="EMBL" id="CP038231">
    <property type="protein sequence ID" value="QDH13063.1"/>
    <property type="molecule type" value="Genomic_DNA"/>
</dbReference>
<evidence type="ECO:0000256" key="8">
    <source>
        <dbReference type="ARBA" id="ARBA00023004"/>
    </source>
</evidence>
<dbReference type="Pfam" id="PF04055">
    <property type="entry name" value="Radical_SAM"/>
    <property type="match status" value="1"/>
</dbReference>
<dbReference type="KEGG" id="swf:E3E12_01345"/>
<reference evidence="14 15" key="1">
    <citation type="submission" date="2019-03" db="EMBL/GenBank/DDBJ databases">
        <title>The complete genome sequence of Swingsia_sp. F3b2 LMG30590(T).</title>
        <authorList>
            <person name="Chua K.-O."/>
            <person name="Chan K.-G."/>
            <person name="See-Too W.-S."/>
        </authorList>
    </citation>
    <scope>NUCLEOTIDE SEQUENCE [LARGE SCALE GENOMIC DNA]</scope>
    <source>
        <strain evidence="14 15">F3b2</strain>
    </source>
</reference>
<evidence type="ECO:0000256" key="12">
    <source>
        <dbReference type="PIRSR" id="PIRSR603739-50"/>
    </source>
</evidence>
<dbReference type="InterPro" id="IPR013785">
    <property type="entry name" value="Aldolase_TIM"/>
</dbReference>
<comment type="cofactor">
    <cofactor evidence="1 12">
        <name>pyridoxal 5'-phosphate</name>
        <dbReference type="ChEBI" id="CHEBI:597326"/>
    </cofactor>
</comment>
<feature type="modified residue" description="N6-(pyridoxal phosphate)lysine" evidence="12">
    <location>
        <position position="324"/>
    </location>
</feature>
<evidence type="ECO:0000256" key="7">
    <source>
        <dbReference type="ARBA" id="ARBA00022898"/>
    </source>
</evidence>
<evidence type="ECO:0000256" key="9">
    <source>
        <dbReference type="ARBA" id="ARBA00023014"/>
    </source>
</evidence>
<dbReference type="SFLD" id="SFLDS00029">
    <property type="entry name" value="Radical_SAM"/>
    <property type="match status" value="1"/>
</dbReference>
<name>A0A4Y6U6R9_9PROT</name>
<organism evidence="14 15">
    <name type="scientific">Formicincola oecophyllae</name>
    <dbReference type="NCBI Taxonomy" id="2558361"/>
    <lineage>
        <taxon>Bacteria</taxon>
        <taxon>Pseudomonadati</taxon>
        <taxon>Pseudomonadota</taxon>
        <taxon>Alphaproteobacteria</taxon>
        <taxon>Acetobacterales</taxon>
        <taxon>Acetobacteraceae</taxon>
        <taxon>Formicincola</taxon>
    </lineage>
</organism>
<evidence type="ECO:0000256" key="2">
    <source>
        <dbReference type="ARBA" id="ARBA00001966"/>
    </source>
</evidence>
<evidence type="ECO:0000256" key="6">
    <source>
        <dbReference type="ARBA" id="ARBA00022723"/>
    </source>
</evidence>
<dbReference type="GO" id="GO:0016853">
    <property type="term" value="F:isomerase activity"/>
    <property type="evidence" value="ECO:0007669"/>
    <property type="project" value="UniProtKB-KW"/>
</dbReference>
<accession>A0A4Y6U6R9</accession>
<keyword evidence="9 11" id="KW-0411">Iron-sulfur</keyword>
<keyword evidence="7 12" id="KW-0663">Pyridoxal phosphate</keyword>
<keyword evidence="15" id="KW-1185">Reference proteome</keyword>
<dbReference type="InterPro" id="IPR007197">
    <property type="entry name" value="rSAM"/>
</dbReference>
<feature type="domain" description="Radical SAM core" evidence="13">
    <location>
        <begin position="96"/>
        <end position="312"/>
    </location>
</feature>
<dbReference type="NCBIfam" id="TIGR03822">
    <property type="entry name" value="AblA_like_2"/>
    <property type="match status" value="1"/>
</dbReference>
<dbReference type="PANTHER" id="PTHR30538:SF1">
    <property type="entry name" value="L-LYSINE 2,3-AMINOMUTASE"/>
    <property type="match status" value="1"/>
</dbReference>
<keyword evidence="4 11" id="KW-0004">4Fe-4S</keyword>
<comment type="similarity">
    <text evidence="3">Belongs to the radical SAM superfamily. KamA family.</text>
</comment>
<dbReference type="PROSITE" id="PS51918">
    <property type="entry name" value="RADICAL_SAM"/>
    <property type="match status" value="1"/>
</dbReference>
<sequence>MKAAPPPSPQHTLRSAKALIEAGLAPATERTALEHVEARYAVAVPPVLAALIEPGNPDDPIARQVVPQAEELSTAPHEVEDPIGDQAHEVMAGLIRRYPDRVLFKPVLVCPLYCRFCFRRAHVGPGQAPMLPPHQVEAALDWVAAHPEIREVILSGGDPFMLSPRRLSAIFKRLDAMAHVEVVRIHTRMLTAAPEKLDQALLEVLGASAKPLWVVAHINHAKELTSQAVQAVRALMRVGVPVLAQSVLLRGVNDSVEGLGGLLRALLRARIKPYYLHHLDAAPGTAHFHVPVEEGRALLEALRGTISGTAMPTYTLDIPGGYGKVPLDADHLQAIPHGNFPGMVKAPDGSTRSFQR</sequence>
<evidence type="ECO:0000256" key="3">
    <source>
        <dbReference type="ARBA" id="ARBA00008703"/>
    </source>
</evidence>
<proteinExistence type="inferred from homology"/>
<feature type="binding site" evidence="11">
    <location>
        <position position="117"/>
    </location>
    <ligand>
        <name>[4Fe-4S] cluster</name>
        <dbReference type="ChEBI" id="CHEBI:49883"/>
        <note>4Fe-4S-S-AdoMet</note>
    </ligand>
</feature>
<evidence type="ECO:0000313" key="14">
    <source>
        <dbReference type="EMBL" id="QDH13063.1"/>
    </source>
</evidence>
<dbReference type="OrthoDB" id="9768064at2"/>
<dbReference type="AlphaFoldDB" id="A0A4Y6U6R9"/>
<evidence type="ECO:0000256" key="10">
    <source>
        <dbReference type="ARBA" id="ARBA00023235"/>
    </source>
</evidence>
<comment type="cofactor">
    <cofactor evidence="2">
        <name>[4Fe-4S] cluster</name>
        <dbReference type="ChEBI" id="CHEBI:49883"/>
    </cofactor>
</comment>
<dbReference type="GO" id="GO:0046872">
    <property type="term" value="F:metal ion binding"/>
    <property type="evidence" value="ECO:0007669"/>
    <property type="project" value="UniProtKB-KW"/>
</dbReference>
<evidence type="ECO:0000256" key="5">
    <source>
        <dbReference type="ARBA" id="ARBA00022691"/>
    </source>
</evidence>
<dbReference type="SUPFAM" id="SSF102114">
    <property type="entry name" value="Radical SAM enzymes"/>
    <property type="match status" value="1"/>
</dbReference>
<evidence type="ECO:0000256" key="4">
    <source>
        <dbReference type="ARBA" id="ARBA00022485"/>
    </source>
</evidence>